<reference evidence="1 2" key="1">
    <citation type="journal article" date="2014" name="Genome Biol. Evol.">
        <title>The genome of the myxosporean Thelohanellus kitauei shows adaptations to nutrient acquisition within its fish host.</title>
        <authorList>
            <person name="Yang Y."/>
            <person name="Xiong J."/>
            <person name="Zhou Z."/>
            <person name="Huo F."/>
            <person name="Miao W."/>
            <person name="Ran C."/>
            <person name="Liu Y."/>
            <person name="Zhang J."/>
            <person name="Feng J."/>
            <person name="Wang M."/>
            <person name="Wang M."/>
            <person name="Wang L."/>
            <person name="Yao B."/>
        </authorList>
    </citation>
    <scope>NUCLEOTIDE SEQUENCE [LARGE SCALE GENOMIC DNA]</scope>
    <source>
        <strain evidence="1">Wuqing</strain>
    </source>
</reference>
<dbReference type="Proteomes" id="UP000031668">
    <property type="component" value="Unassembled WGS sequence"/>
</dbReference>
<name>A0A0C2J9I5_THEKT</name>
<evidence type="ECO:0000313" key="1">
    <source>
        <dbReference type="EMBL" id="KII74484.1"/>
    </source>
</evidence>
<keyword evidence="2" id="KW-1185">Reference proteome</keyword>
<protein>
    <submittedName>
        <fullName evidence="1">Glucose-induced degradation protein 8</fullName>
    </submittedName>
</protein>
<evidence type="ECO:0000313" key="2">
    <source>
        <dbReference type="Proteomes" id="UP000031668"/>
    </source>
</evidence>
<proteinExistence type="predicted"/>
<organism evidence="1 2">
    <name type="scientific">Thelohanellus kitauei</name>
    <name type="common">Myxosporean</name>
    <dbReference type="NCBI Taxonomy" id="669202"/>
    <lineage>
        <taxon>Eukaryota</taxon>
        <taxon>Metazoa</taxon>
        <taxon>Cnidaria</taxon>
        <taxon>Myxozoa</taxon>
        <taxon>Myxosporea</taxon>
        <taxon>Bivalvulida</taxon>
        <taxon>Platysporina</taxon>
        <taxon>Myxobolidae</taxon>
        <taxon>Thelohanellus</taxon>
    </lineage>
</organism>
<gene>
    <name evidence="1" type="ORF">RF11_04668</name>
</gene>
<accession>A0A0C2J9I5</accession>
<dbReference type="AlphaFoldDB" id="A0A0C2J9I5"/>
<comment type="caution">
    <text evidence="1">The sequence shown here is derived from an EMBL/GenBank/DDBJ whole genome shotgun (WGS) entry which is preliminary data.</text>
</comment>
<sequence length="186" mass="21161">MGLKRALESYISESHISGHKLENIEKIPGYETLDKRSKIVDAILSRNSEMVLELLDLWYPGVVAFNNEAVMKILLLRLCNFIINKDSDGAVSYCQGPLASMVAKDPSTLEIFKPFTILMVSSNPTKTEFGYLLSQRWLTSLAGDINMMLLRYSHPDYKSRNFTQIVKLHKFSESFLVENTCDITED</sequence>
<dbReference type="EMBL" id="JWZT01000388">
    <property type="protein sequence ID" value="KII74484.1"/>
    <property type="molecule type" value="Genomic_DNA"/>
</dbReference>